<name>A0A562VIE1_9BACT</name>
<dbReference type="EMBL" id="VLLN01000020">
    <property type="protein sequence ID" value="TWJ17554.1"/>
    <property type="molecule type" value="Genomic_DNA"/>
</dbReference>
<comment type="caution">
    <text evidence="2">The sequence shown here is derived from an EMBL/GenBank/DDBJ whole genome shotgun (WGS) entry which is preliminary data.</text>
</comment>
<feature type="coiled-coil region" evidence="1">
    <location>
        <begin position="38"/>
        <end position="65"/>
    </location>
</feature>
<dbReference type="AlphaFoldDB" id="A0A562VIE1"/>
<gene>
    <name evidence="2" type="ORF">JN12_02949</name>
</gene>
<evidence type="ECO:0000313" key="3">
    <source>
        <dbReference type="Proteomes" id="UP000319449"/>
    </source>
</evidence>
<dbReference type="OrthoDB" id="5398733at2"/>
<dbReference type="RefSeq" id="WP_145024097.1">
    <property type="nucleotide sequence ID" value="NZ_VLLN01000020.1"/>
</dbReference>
<keyword evidence="3" id="KW-1185">Reference proteome</keyword>
<reference evidence="2 3" key="1">
    <citation type="submission" date="2019-07" db="EMBL/GenBank/DDBJ databases">
        <title>Genomic Encyclopedia of Archaeal and Bacterial Type Strains, Phase II (KMG-II): from individual species to whole genera.</title>
        <authorList>
            <person name="Goeker M."/>
        </authorList>
    </citation>
    <scope>NUCLEOTIDE SEQUENCE [LARGE SCALE GENOMIC DNA]</scope>
    <source>
        <strain evidence="2 3">ATCC BAA-1139</strain>
    </source>
</reference>
<evidence type="ECO:0000313" key="2">
    <source>
        <dbReference type="EMBL" id="TWJ17554.1"/>
    </source>
</evidence>
<dbReference type="Proteomes" id="UP000319449">
    <property type="component" value="Unassembled WGS sequence"/>
</dbReference>
<evidence type="ECO:0000256" key="1">
    <source>
        <dbReference type="SAM" id="Coils"/>
    </source>
</evidence>
<sequence>MTSGKNLRLLGREKGPGRQPTIQEIIVDLQREIEQGLAVYSEQELAILERKLAEYETLLERMLSH</sequence>
<accession>A0A562VIE1</accession>
<protein>
    <recommendedName>
        <fullName evidence="4">Gas vesicle protein GvpG</fullName>
    </recommendedName>
</protein>
<proteinExistence type="predicted"/>
<organism evidence="2 3">
    <name type="scientific">Geobacter argillaceus</name>
    <dbReference type="NCBI Taxonomy" id="345631"/>
    <lineage>
        <taxon>Bacteria</taxon>
        <taxon>Pseudomonadati</taxon>
        <taxon>Thermodesulfobacteriota</taxon>
        <taxon>Desulfuromonadia</taxon>
        <taxon>Geobacterales</taxon>
        <taxon>Geobacteraceae</taxon>
        <taxon>Geobacter</taxon>
    </lineage>
</organism>
<keyword evidence="1" id="KW-0175">Coiled coil</keyword>
<evidence type="ECO:0008006" key="4">
    <source>
        <dbReference type="Google" id="ProtNLM"/>
    </source>
</evidence>